<feature type="domain" description="4Fe-4S ferredoxin-type" evidence="5">
    <location>
        <begin position="159"/>
        <end position="187"/>
    </location>
</feature>
<dbReference type="EMBL" id="QVMU01000006">
    <property type="protein sequence ID" value="RJX71939.1"/>
    <property type="molecule type" value="Genomic_DNA"/>
</dbReference>
<dbReference type="GO" id="GO:0051536">
    <property type="term" value="F:iron-sulfur cluster binding"/>
    <property type="evidence" value="ECO:0007669"/>
    <property type="project" value="UniProtKB-KW"/>
</dbReference>
<dbReference type="InterPro" id="IPR017900">
    <property type="entry name" value="4Fe4S_Fe_S_CS"/>
</dbReference>
<accession>A0A3A6QUB4</accession>
<proteinExistence type="predicted"/>
<comment type="caution">
    <text evidence="6">The sequence shown here is derived from an EMBL/GenBank/DDBJ whole genome shotgun (WGS) entry which is preliminary data.</text>
</comment>
<dbReference type="OrthoDB" id="9808559at2"/>
<evidence type="ECO:0000313" key="6">
    <source>
        <dbReference type="EMBL" id="RJX71939.1"/>
    </source>
</evidence>
<dbReference type="PANTHER" id="PTHR43122:SF1">
    <property type="entry name" value="IRON-SULFUR-BINDING PROTEIN"/>
    <property type="match status" value="1"/>
</dbReference>
<dbReference type="PROSITE" id="PS00198">
    <property type="entry name" value="4FE4S_FER_1"/>
    <property type="match status" value="1"/>
</dbReference>
<dbReference type="RefSeq" id="WP_120030586.1">
    <property type="nucleotide sequence ID" value="NZ_QVMU01000006.1"/>
</dbReference>
<gene>
    <name evidence="6" type="ORF">DZ860_08890</name>
</gene>
<dbReference type="Pfam" id="PF13187">
    <property type="entry name" value="Fer4_9"/>
    <property type="match status" value="1"/>
</dbReference>
<name>A0A3A6QUB4_9VIBR</name>
<dbReference type="InterPro" id="IPR017896">
    <property type="entry name" value="4Fe4S_Fe-S-bd"/>
</dbReference>
<keyword evidence="1" id="KW-0479">Metal-binding</keyword>
<dbReference type="AlphaFoldDB" id="A0A3A6QUB4"/>
<dbReference type="GO" id="GO:0046872">
    <property type="term" value="F:metal ion binding"/>
    <property type="evidence" value="ECO:0007669"/>
    <property type="project" value="UniProtKB-KW"/>
</dbReference>
<organism evidence="6 7">
    <name type="scientific">Vibrio sinensis</name>
    <dbReference type="NCBI Taxonomy" id="2302434"/>
    <lineage>
        <taxon>Bacteria</taxon>
        <taxon>Pseudomonadati</taxon>
        <taxon>Pseudomonadota</taxon>
        <taxon>Gammaproteobacteria</taxon>
        <taxon>Vibrionales</taxon>
        <taxon>Vibrionaceae</taxon>
        <taxon>Vibrio</taxon>
    </lineage>
</organism>
<feature type="region of interest" description="Disordered" evidence="4">
    <location>
        <begin position="1"/>
        <end position="22"/>
    </location>
</feature>
<feature type="domain" description="4Fe-4S ferredoxin-type" evidence="5">
    <location>
        <begin position="60"/>
        <end position="89"/>
    </location>
</feature>
<reference evidence="6 7" key="1">
    <citation type="submission" date="2018-08" db="EMBL/GenBank/DDBJ databases">
        <title>Vibrio isolated from the Eastern China Marginal Seas.</title>
        <authorList>
            <person name="Li Y."/>
        </authorList>
    </citation>
    <scope>NUCLEOTIDE SEQUENCE [LARGE SCALE GENOMIC DNA]</scope>
    <source>
        <strain evidence="6 7">BEI233</strain>
    </source>
</reference>
<dbReference type="SUPFAM" id="SSF54862">
    <property type="entry name" value="4Fe-4S ferredoxins"/>
    <property type="match status" value="1"/>
</dbReference>
<evidence type="ECO:0000256" key="4">
    <source>
        <dbReference type="SAM" id="MobiDB-lite"/>
    </source>
</evidence>
<keyword evidence="7" id="KW-1185">Reference proteome</keyword>
<dbReference type="Proteomes" id="UP000273252">
    <property type="component" value="Unassembled WGS sequence"/>
</dbReference>
<dbReference type="PANTHER" id="PTHR43122">
    <property type="entry name" value="FERREDOXIN SUBUNIT OF PYRUVATE:FLAVODOXIN OXIDOREDUCTASE-RELATED"/>
    <property type="match status" value="1"/>
</dbReference>
<feature type="compositionally biased region" description="Basic and acidic residues" evidence="4">
    <location>
        <begin position="1"/>
        <end position="19"/>
    </location>
</feature>
<dbReference type="Gene3D" id="3.30.70.20">
    <property type="match status" value="2"/>
</dbReference>
<dbReference type="PROSITE" id="PS51379">
    <property type="entry name" value="4FE4S_FER_2"/>
    <property type="match status" value="3"/>
</dbReference>
<keyword evidence="3" id="KW-0411">Iron-sulfur</keyword>
<evidence type="ECO:0000259" key="5">
    <source>
        <dbReference type="PROSITE" id="PS51379"/>
    </source>
</evidence>
<sequence>MSLKHDSLRHPSPHHESAHSDFNVDTQRRGLFRALGRGVKGAIEVDDITTPNAIRPLGAVEESVFQRLCNQCGDCVTSCPQQILFMTPTGPEMDLSFNHCTFCLECINHCQHQALTSLSQTDTGWRPQFLNNCNARSSGNCDECADDCPQQAITIASKQLPKLSPHCNGCGECVSSCYGGAIVMRQAN</sequence>
<evidence type="ECO:0000256" key="3">
    <source>
        <dbReference type="ARBA" id="ARBA00023014"/>
    </source>
</evidence>
<evidence type="ECO:0000256" key="1">
    <source>
        <dbReference type="ARBA" id="ARBA00022723"/>
    </source>
</evidence>
<keyword evidence="2" id="KW-0408">Iron</keyword>
<protein>
    <submittedName>
        <fullName evidence="6">Ferredoxin-type protein NapF</fullName>
    </submittedName>
</protein>
<evidence type="ECO:0000256" key="2">
    <source>
        <dbReference type="ARBA" id="ARBA00023004"/>
    </source>
</evidence>
<evidence type="ECO:0000313" key="7">
    <source>
        <dbReference type="Proteomes" id="UP000273252"/>
    </source>
</evidence>
<feature type="domain" description="4Fe-4S ferredoxin-type" evidence="5">
    <location>
        <begin position="125"/>
        <end position="158"/>
    </location>
</feature>